<dbReference type="Pfam" id="PF00646">
    <property type="entry name" value="F-box"/>
    <property type="match status" value="1"/>
</dbReference>
<evidence type="ECO:0000259" key="2">
    <source>
        <dbReference type="Pfam" id="PF03478"/>
    </source>
</evidence>
<dbReference type="Proteomes" id="UP000467841">
    <property type="component" value="Unassembled WGS sequence"/>
</dbReference>
<dbReference type="InterPro" id="IPR001810">
    <property type="entry name" value="F-box_dom"/>
</dbReference>
<dbReference type="Gene3D" id="1.20.1280.50">
    <property type="match status" value="1"/>
</dbReference>
<dbReference type="PANTHER" id="PTHR44259">
    <property type="entry name" value="OS07G0183000 PROTEIN-RELATED"/>
    <property type="match status" value="1"/>
</dbReference>
<accession>A0A6D2K8X3</accession>
<feature type="domain" description="KIB1-4 beta-propeller" evidence="2">
    <location>
        <begin position="82"/>
        <end position="356"/>
    </location>
</feature>
<evidence type="ECO:0000313" key="3">
    <source>
        <dbReference type="EMBL" id="CAA7049440.1"/>
    </source>
</evidence>
<dbReference type="InterPro" id="IPR050942">
    <property type="entry name" value="F-box_BR-signaling"/>
</dbReference>
<dbReference type="PANTHER" id="PTHR44259:SF15">
    <property type="entry name" value="F-BOX PROTEIN KIB2-RELATED"/>
    <property type="match status" value="1"/>
</dbReference>
<reference evidence="3" key="1">
    <citation type="submission" date="2020-01" db="EMBL/GenBank/DDBJ databases">
        <authorList>
            <person name="Mishra B."/>
        </authorList>
    </citation>
    <scope>NUCLEOTIDE SEQUENCE [LARGE SCALE GENOMIC DNA]</scope>
</reference>
<evidence type="ECO:0000259" key="1">
    <source>
        <dbReference type="Pfam" id="PF00646"/>
    </source>
</evidence>
<dbReference type="InterPro" id="IPR005174">
    <property type="entry name" value="KIB1-4_b-propeller"/>
</dbReference>
<dbReference type="SUPFAM" id="SSF82171">
    <property type="entry name" value="DPP6 N-terminal domain-like"/>
    <property type="match status" value="1"/>
</dbReference>
<dbReference type="EMBL" id="CACVBM020001418">
    <property type="protein sequence ID" value="CAA7049440.1"/>
    <property type="molecule type" value="Genomic_DNA"/>
</dbReference>
<organism evidence="3 4">
    <name type="scientific">Microthlaspi erraticum</name>
    <dbReference type="NCBI Taxonomy" id="1685480"/>
    <lineage>
        <taxon>Eukaryota</taxon>
        <taxon>Viridiplantae</taxon>
        <taxon>Streptophyta</taxon>
        <taxon>Embryophyta</taxon>
        <taxon>Tracheophyta</taxon>
        <taxon>Spermatophyta</taxon>
        <taxon>Magnoliopsida</taxon>
        <taxon>eudicotyledons</taxon>
        <taxon>Gunneridae</taxon>
        <taxon>Pentapetalae</taxon>
        <taxon>rosids</taxon>
        <taxon>malvids</taxon>
        <taxon>Brassicales</taxon>
        <taxon>Brassicaceae</taxon>
        <taxon>Coluteocarpeae</taxon>
        <taxon>Microthlaspi</taxon>
    </lineage>
</organism>
<dbReference type="Pfam" id="PF03478">
    <property type="entry name" value="Beta-prop_KIB1-4"/>
    <property type="match status" value="1"/>
</dbReference>
<feature type="domain" description="F-box" evidence="1">
    <location>
        <begin position="17"/>
        <end position="54"/>
    </location>
</feature>
<proteinExistence type="predicted"/>
<keyword evidence="4" id="KW-1185">Reference proteome</keyword>
<evidence type="ECO:0008006" key="5">
    <source>
        <dbReference type="Google" id="ProtNLM"/>
    </source>
</evidence>
<protein>
    <recommendedName>
        <fullName evidence="5">F-box domain-containing protein</fullName>
    </recommendedName>
</protein>
<comment type="caution">
    <text evidence="3">The sequence shown here is derived from an EMBL/GenBank/DDBJ whole genome shotgun (WGS) entry which is preliminary data.</text>
</comment>
<name>A0A6D2K8X3_9BRAS</name>
<dbReference type="AlphaFoldDB" id="A0A6D2K8X3"/>
<gene>
    <name evidence="3" type="ORF">MERR_LOCUS36675</name>
</gene>
<evidence type="ECO:0000313" key="4">
    <source>
        <dbReference type="Proteomes" id="UP000467841"/>
    </source>
</evidence>
<sequence length="392" mass="45886">MDHTEREAKMKSRDLRWSEIFSDALQLILESLSLPDFHRARTVCSTWYSVSKSCLHRYPWLIRFPKKLTVTTDSRNLFDPVAYKWYETRSLGDDELSESRCLASYGNWLLMLNPRIDFSVLNVFSGERIDLPELSLRGEVSLRRKDDGDFLLEHSSVDRETIIERYVKRAVLWIDERTRDFVVSWIYNDRYLFSYKKGDDCWWHFHGTECLDMAYKDSKLFVYTSDHFIEILDFDSPSPNEITGDENPYWNRPFQFVPQLGEYFWKTRVAIDDSGDVLIVVSLKAFPVNKEERLFYVFKMNLEGDEWERLDSLGGDKVLVFGDGVIVAASDGGGKIKRDSIYFVADDVYPLRSPSMLQSCGTFDLATAKLSWSRCPYFLSNIRWFVPGSDRK</sequence>
<dbReference type="OrthoDB" id="642536at2759"/>